<dbReference type="EnsemblMetazoa" id="MDOA001179-RA">
    <property type="protein sequence ID" value="MDOA001179-PA"/>
    <property type="gene ID" value="MDOA001179"/>
</dbReference>
<gene>
    <name evidence="2" type="primary">101891639</name>
</gene>
<evidence type="ECO:0000256" key="1">
    <source>
        <dbReference type="SAM" id="MobiDB-lite"/>
    </source>
</evidence>
<feature type="compositionally biased region" description="Acidic residues" evidence="1">
    <location>
        <begin position="120"/>
        <end position="130"/>
    </location>
</feature>
<name>A0A1I8M4L8_MUSDO</name>
<dbReference type="eggNOG" id="ENOG502RVRS">
    <property type="taxonomic scope" value="Eukaryota"/>
</dbReference>
<feature type="compositionally biased region" description="Basic and acidic residues" evidence="1">
    <location>
        <begin position="33"/>
        <end position="47"/>
    </location>
</feature>
<feature type="compositionally biased region" description="Polar residues" evidence="1">
    <location>
        <begin position="76"/>
        <end position="104"/>
    </location>
</feature>
<feature type="region of interest" description="Disordered" evidence="1">
    <location>
        <begin position="1"/>
        <end position="140"/>
    </location>
</feature>
<accession>A0A1I8M4L8</accession>
<evidence type="ECO:0000313" key="2">
    <source>
        <dbReference type="EnsemblMetazoa" id="MDOA001179-PA"/>
    </source>
</evidence>
<proteinExistence type="predicted"/>
<feature type="compositionally biased region" description="Low complexity" evidence="1">
    <location>
        <begin position="48"/>
        <end position="68"/>
    </location>
</feature>
<sequence>MLELNQAPAPVQTAEIPHEPGEKLKKKIIRQTSIDKAKKAEASEAAKTETQPTTTVDVSVPVPAVDSVTDGKSETEITSPQTEDVTNASEECSGSTTDVSNEKPTYTEVETLEKPIAYVTDDEENEAEPEEAQKVEEEEKPLKSCINKKEYNIGDDVLYGQRYRRNTQIRWRRGRVKEKITSISYLIDIDGIEVSSHINYLKKYTGRKVQFGGKEYLEIDYEQLAEDEERVVRRPATDYHWLEDLLNSITV</sequence>
<dbReference type="AlphaFoldDB" id="A0A1I8M4L8"/>
<dbReference type="VEuPathDB" id="VectorBase:MDOMA2_007089"/>
<reference evidence="2" key="1">
    <citation type="submission" date="2020-05" db="UniProtKB">
        <authorList>
            <consortium name="EnsemblMetazoa"/>
        </authorList>
    </citation>
    <scope>IDENTIFICATION</scope>
    <source>
        <strain evidence="2">Aabys</strain>
    </source>
</reference>
<organism evidence="2">
    <name type="scientific">Musca domestica</name>
    <name type="common">House fly</name>
    <dbReference type="NCBI Taxonomy" id="7370"/>
    <lineage>
        <taxon>Eukaryota</taxon>
        <taxon>Metazoa</taxon>
        <taxon>Ecdysozoa</taxon>
        <taxon>Arthropoda</taxon>
        <taxon>Hexapoda</taxon>
        <taxon>Insecta</taxon>
        <taxon>Pterygota</taxon>
        <taxon>Neoptera</taxon>
        <taxon>Endopterygota</taxon>
        <taxon>Diptera</taxon>
        <taxon>Brachycera</taxon>
        <taxon>Muscomorpha</taxon>
        <taxon>Muscoidea</taxon>
        <taxon>Muscidae</taxon>
        <taxon>Musca</taxon>
    </lineage>
</organism>
<protein>
    <submittedName>
        <fullName evidence="2">Uncharacterized protein</fullName>
    </submittedName>
</protein>
<dbReference type="VEuPathDB" id="VectorBase:MDOA001179"/>
<feature type="compositionally biased region" description="Basic and acidic residues" evidence="1">
    <location>
        <begin position="131"/>
        <end position="140"/>
    </location>
</feature>